<keyword evidence="7 15" id="KW-0418">Kinase</keyword>
<evidence type="ECO:0000259" key="14">
    <source>
        <dbReference type="PROSITE" id="PS51698"/>
    </source>
</evidence>
<comment type="caution">
    <text evidence="15">The sequence shown here is derived from an EMBL/GenBank/DDBJ whole genome shotgun (WGS) entry which is preliminary data.</text>
</comment>
<evidence type="ECO:0000256" key="10">
    <source>
        <dbReference type="PROSITE-ProRule" id="PRU10141"/>
    </source>
</evidence>
<keyword evidence="5" id="KW-0808">Transferase</keyword>
<dbReference type="GO" id="GO:0005524">
    <property type="term" value="F:ATP binding"/>
    <property type="evidence" value="ECO:0007669"/>
    <property type="project" value="UniProtKB-UniRule"/>
</dbReference>
<dbReference type="Gene3D" id="3.30.200.20">
    <property type="entry name" value="Phosphorylase Kinase, domain 1"/>
    <property type="match status" value="1"/>
</dbReference>
<keyword evidence="4" id="KW-0723">Serine/threonine-protein kinase</keyword>
<dbReference type="InterPro" id="IPR051348">
    <property type="entry name" value="U-box_ubiquitin_ligases"/>
</dbReference>
<feature type="domain" description="Protein kinase" evidence="13">
    <location>
        <begin position="434"/>
        <end position="701"/>
    </location>
</feature>
<gene>
    <name evidence="15" type="ORF">LUZ62_058239</name>
</gene>
<name>A0AAV8E5B7_9POAL</name>
<evidence type="ECO:0000256" key="9">
    <source>
        <dbReference type="ARBA" id="ARBA00022840"/>
    </source>
</evidence>
<dbReference type="PROSITE" id="PS50011">
    <property type="entry name" value="PROTEIN_KINASE_DOM"/>
    <property type="match status" value="1"/>
</dbReference>
<organism evidence="15 16">
    <name type="scientific">Rhynchospora pubera</name>
    <dbReference type="NCBI Taxonomy" id="906938"/>
    <lineage>
        <taxon>Eukaryota</taxon>
        <taxon>Viridiplantae</taxon>
        <taxon>Streptophyta</taxon>
        <taxon>Embryophyta</taxon>
        <taxon>Tracheophyta</taxon>
        <taxon>Spermatophyta</taxon>
        <taxon>Magnoliopsida</taxon>
        <taxon>Liliopsida</taxon>
        <taxon>Poales</taxon>
        <taxon>Cyperaceae</taxon>
        <taxon>Cyperoideae</taxon>
        <taxon>Rhynchosporeae</taxon>
        <taxon>Rhynchospora</taxon>
    </lineage>
</organism>
<dbReference type="PROSITE" id="PS00108">
    <property type="entry name" value="PROTEIN_KINASE_ST"/>
    <property type="match status" value="1"/>
</dbReference>
<dbReference type="Pfam" id="PF04564">
    <property type="entry name" value="U-box"/>
    <property type="match status" value="1"/>
</dbReference>
<accession>A0AAV8E5B7</accession>
<dbReference type="CDD" id="cd16655">
    <property type="entry name" value="RING-Ubox_WDSUB1-like"/>
    <property type="match status" value="1"/>
</dbReference>
<evidence type="ECO:0000259" key="13">
    <source>
        <dbReference type="PROSITE" id="PS50011"/>
    </source>
</evidence>
<comment type="pathway">
    <text evidence="2">Protein modification; protein ubiquitination.</text>
</comment>
<dbReference type="PROSITE" id="PS00107">
    <property type="entry name" value="PROTEIN_KINASE_ATP"/>
    <property type="match status" value="1"/>
</dbReference>
<dbReference type="InterPro" id="IPR008271">
    <property type="entry name" value="Ser/Thr_kinase_AS"/>
</dbReference>
<evidence type="ECO:0000256" key="8">
    <source>
        <dbReference type="ARBA" id="ARBA00022786"/>
    </source>
</evidence>
<dbReference type="InterPro" id="IPR003613">
    <property type="entry name" value="Ubox_domain"/>
</dbReference>
<dbReference type="InterPro" id="IPR013083">
    <property type="entry name" value="Znf_RING/FYVE/PHD"/>
</dbReference>
<dbReference type="InterPro" id="IPR014729">
    <property type="entry name" value="Rossmann-like_a/b/a_fold"/>
</dbReference>
<feature type="domain" description="U-box" evidence="14">
    <location>
        <begin position="715"/>
        <end position="789"/>
    </location>
</feature>
<evidence type="ECO:0000256" key="7">
    <source>
        <dbReference type="ARBA" id="ARBA00022777"/>
    </source>
</evidence>
<evidence type="ECO:0000256" key="11">
    <source>
        <dbReference type="SAM" id="Coils"/>
    </source>
</evidence>
<dbReference type="InterPro" id="IPR011009">
    <property type="entry name" value="Kinase-like_dom_sf"/>
</dbReference>
<dbReference type="Gene3D" id="3.30.40.10">
    <property type="entry name" value="Zinc/RING finger domain, C3HC4 (zinc finger)"/>
    <property type="match status" value="1"/>
</dbReference>
<dbReference type="PANTHER" id="PTHR45647:SF100">
    <property type="entry name" value="U-BOX DOMAIN-CONTAINING PROTEIN 33"/>
    <property type="match status" value="1"/>
</dbReference>
<feature type="region of interest" description="Disordered" evidence="12">
    <location>
        <begin position="163"/>
        <end position="199"/>
    </location>
</feature>
<dbReference type="FunFam" id="3.30.200.20:FF:000039">
    <property type="entry name" value="receptor-like protein kinase FERONIA"/>
    <property type="match status" value="1"/>
</dbReference>
<proteinExistence type="predicted"/>
<evidence type="ECO:0000256" key="12">
    <source>
        <dbReference type="SAM" id="MobiDB-lite"/>
    </source>
</evidence>
<dbReference type="PROSITE" id="PS51698">
    <property type="entry name" value="U_BOX"/>
    <property type="match status" value="1"/>
</dbReference>
<dbReference type="GO" id="GO:0004674">
    <property type="term" value="F:protein serine/threonine kinase activity"/>
    <property type="evidence" value="ECO:0007669"/>
    <property type="project" value="UniProtKB-KW"/>
</dbReference>
<feature type="coiled-coil region" evidence="11">
    <location>
        <begin position="235"/>
        <end position="409"/>
    </location>
</feature>
<evidence type="ECO:0000313" key="15">
    <source>
        <dbReference type="EMBL" id="KAJ4773982.1"/>
    </source>
</evidence>
<keyword evidence="9 10" id="KW-0067">ATP-binding</keyword>
<dbReference type="GO" id="GO:0016567">
    <property type="term" value="P:protein ubiquitination"/>
    <property type="evidence" value="ECO:0007669"/>
    <property type="project" value="InterPro"/>
</dbReference>
<evidence type="ECO:0000256" key="4">
    <source>
        <dbReference type="ARBA" id="ARBA00022527"/>
    </source>
</evidence>
<dbReference type="Gene3D" id="3.40.50.620">
    <property type="entry name" value="HUPs"/>
    <property type="match status" value="1"/>
</dbReference>
<dbReference type="SUPFAM" id="SSF56112">
    <property type="entry name" value="Protein kinase-like (PK-like)"/>
    <property type="match status" value="1"/>
</dbReference>
<evidence type="ECO:0000256" key="2">
    <source>
        <dbReference type="ARBA" id="ARBA00004906"/>
    </source>
</evidence>
<comment type="catalytic activity">
    <reaction evidence="1">
        <text>S-ubiquitinyl-[E2 ubiquitin-conjugating enzyme]-L-cysteine + [acceptor protein]-L-lysine = [E2 ubiquitin-conjugating enzyme]-L-cysteine + N(6)-ubiquitinyl-[acceptor protein]-L-lysine.</text>
        <dbReference type="EC" id="2.3.2.27"/>
    </reaction>
</comment>
<keyword evidence="16" id="KW-1185">Reference proteome</keyword>
<dbReference type="Gene3D" id="1.10.510.10">
    <property type="entry name" value="Transferase(Phosphotransferase) domain 1"/>
    <property type="match status" value="1"/>
</dbReference>
<keyword evidence="8" id="KW-0833">Ubl conjugation pathway</keyword>
<evidence type="ECO:0000256" key="3">
    <source>
        <dbReference type="ARBA" id="ARBA00012483"/>
    </source>
</evidence>
<dbReference type="Pfam" id="PF00069">
    <property type="entry name" value="Pkinase"/>
    <property type="match status" value="1"/>
</dbReference>
<protein>
    <recommendedName>
        <fullName evidence="3">RING-type E3 ubiquitin transferase</fullName>
        <ecNumber evidence="3">2.3.2.27</ecNumber>
    </recommendedName>
</protein>
<keyword evidence="6 10" id="KW-0547">Nucleotide-binding</keyword>
<evidence type="ECO:0000256" key="5">
    <source>
        <dbReference type="ARBA" id="ARBA00022679"/>
    </source>
</evidence>
<dbReference type="InterPro" id="IPR017441">
    <property type="entry name" value="Protein_kinase_ATP_BS"/>
</dbReference>
<sequence>MAAQNSADKVFVVLPETYEDGLPILSWVLGYFRCDKTKIIITHVMPSPFKGLFDPIDPRRWLIDNERKDLVLNRYLSHCATYKFQAEKFVHIADNIAEGIMQVIARHGARNLVMESAANSDMTDLASEIANKVVQEASQSCKLWFVSDGNLIFTREVNSDKLTLPQTNEERSEWTGQSTVESSSSSGRSNSESSTEEGDVDLDGSLIEMLHAVSVQANKYEKMGEEIFGVHKKMARKMAILITKLANKLEQKEQQIRQVKEFLQREKQELKEILRREKQEHNEILQREKQEHKEILQREKQEKDQLRRQIEELKHEILPSEEIEQVKIENELLRNQRDEYFNQIQVANERRLALEKQVTDFELVVKDLIVLSSSAGDRFESLQADYYNLQQERDNLVRKTEELSIQRENMPSGPSTAFNSEFSLEELQQATQNFSESLKIGQGGFGSVYKGSLRQTTVAIKLLHSESLQGVAQFQQEITVLTKVRHPNLVTLIGACSEVSALVYEYLSNGSLEDRLTCANNTPPLTWQARTRIIGEICLALIFLHSNKPQLVVHGDLKPENILLDTNLVSKLSDFGISRLLKQPDTNTTAFFQTTHPAGTFAYIDPEYLSTGILTPKSDIYSFGIIILRLLTRKPPLYIARLVQDAMRSGILLSVIDESAGSWPFEQAKELAKIALRCAEVSKSQRPDLVSEVWAVVEPLMKAAATYVEPHEEECIPSHFICPILQDVMQNPYIAADGFTYEADAIRQWLSGGHNTSPMTNLPLPHSNLIPNYVLRSAIQEWLQRHPQS</sequence>
<keyword evidence="11" id="KW-0175">Coiled coil</keyword>
<evidence type="ECO:0000256" key="6">
    <source>
        <dbReference type="ARBA" id="ARBA00022741"/>
    </source>
</evidence>
<feature type="binding site" evidence="10">
    <location>
        <position position="461"/>
    </location>
    <ligand>
        <name>ATP</name>
        <dbReference type="ChEBI" id="CHEBI:30616"/>
    </ligand>
</feature>
<dbReference type="EMBL" id="JAMFTS010000003">
    <property type="protein sequence ID" value="KAJ4773982.1"/>
    <property type="molecule type" value="Genomic_DNA"/>
</dbReference>
<dbReference type="AlphaFoldDB" id="A0AAV8E5B7"/>
<evidence type="ECO:0000256" key="1">
    <source>
        <dbReference type="ARBA" id="ARBA00000900"/>
    </source>
</evidence>
<dbReference type="EC" id="2.3.2.27" evidence="3"/>
<dbReference type="SUPFAM" id="SSF57850">
    <property type="entry name" value="RING/U-box"/>
    <property type="match status" value="1"/>
</dbReference>
<dbReference type="PANTHER" id="PTHR45647">
    <property type="entry name" value="OS02G0152300 PROTEIN"/>
    <property type="match status" value="1"/>
</dbReference>
<reference evidence="15" key="1">
    <citation type="submission" date="2022-08" db="EMBL/GenBank/DDBJ databases">
        <authorList>
            <person name="Marques A."/>
        </authorList>
    </citation>
    <scope>NUCLEOTIDE SEQUENCE</scope>
    <source>
        <strain evidence="15">RhyPub2mFocal</strain>
        <tissue evidence="15">Leaves</tissue>
    </source>
</reference>
<dbReference type="InterPro" id="IPR000719">
    <property type="entry name" value="Prot_kinase_dom"/>
</dbReference>
<feature type="compositionally biased region" description="Low complexity" evidence="12">
    <location>
        <begin position="175"/>
        <end position="193"/>
    </location>
</feature>
<evidence type="ECO:0000313" key="16">
    <source>
        <dbReference type="Proteomes" id="UP001140206"/>
    </source>
</evidence>
<dbReference type="GO" id="GO:0061630">
    <property type="term" value="F:ubiquitin protein ligase activity"/>
    <property type="evidence" value="ECO:0007669"/>
    <property type="project" value="UniProtKB-EC"/>
</dbReference>
<dbReference type="Proteomes" id="UP001140206">
    <property type="component" value="Chromosome 3"/>
</dbReference>
<dbReference type="SMART" id="SM00504">
    <property type="entry name" value="Ubox"/>
    <property type="match status" value="1"/>
</dbReference>
<dbReference type="SMART" id="SM00220">
    <property type="entry name" value="S_TKc"/>
    <property type="match status" value="1"/>
</dbReference>